<keyword evidence="5 7" id="KW-0408">Iron</keyword>
<feature type="binding site" description="axial binding residue" evidence="7">
    <location>
        <position position="398"/>
    </location>
    <ligand>
        <name>heme</name>
        <dbReference type="ChEBI" id="CHEBI:30413"/>
    </ligand>
    <ligandPart>
        <name>Fe</name>
        <dbReference type="ChEBI" id="CHEBI:18248"/>
    </ligandPart>
</feature>
<dbReference type="Pfam" id="PF00067">
    <property type="entry name" value="p450"/>
    <property type="match status" value="1"/>
</dbReference>
<gene>
    <name evidence="9" type="primary">ptlI</name>
    <name evidence="9" type="ORF">Pr1d_52400</name>
</gene>
<evidence type="ECO:0000256" key="2">
    <source>
        <dbReference type="ARBA" id="ARBA00022617"/>
    </source>
</evidence>
<dbReference type="EMBL" id="CP042913">
    <property type="protein sequence ID" value="QEG37892.1"/>
    <property type="molecule type" value="Genomic_DNA"/>
</dbReference>
<protein>
    <submittedName>
        <fullName evidence="9">Pentalenene oxygenase</fullName>
    </submittedName>
</protein>
<evidence type="ECO:0000313" key="9">
    <source>
        <dbReference type="EMBL" id="QEG37892.1"/>
    </source>
</evidence>
<dbReference type="InterPro" id="IPR017972">
    <property type="entry name" value="Cyt_P450_CS"/>
</dbReference>
<dbReference type="InterPro" id="IPR001128">
    <property type="entry name" value="Cyt_P450"/>
</dbReference>
<dbReference type="PRINTS" id="PR00385">
    <property type="entry name" value="P450"/>
</dbReference>
<organism evidence="9 10">
    <name type="scientific">Bythopirellula goksoeyrii</name>
    <dbReference type="NCBI Taxonomy" id="1400387"/>
    <lineage>
        <taxon>Bacteria</taxon>
        <taxon>Pseudomonadati</taxon>
        <taxon>Planctomycetota</taxon>
        <taxon>Planctomycetia</taxon>
        <taxon>Pirellulales</taxon>
        <taxon>Lacipirellulaceae</taxon>
        <taxon>Bythopirellula</taxon>
    </lineage>
</organism>
<dbReference type="Gene3D" id="1.10.630.10">
    <property type="entry name" value="Cytochrome P450"/>
    <property type="match status" value="1"/>
</dbReference>
<dbReference type="AlphaFoldDB" id="A0A5B9QJJ8"/>
<evidence type="ECO:0000256" key="1">
    <source>
        <dbReference type="ARBA" id="ARBA00010617"/>
    </source>
</evidence>
<dbReference type="InterPro" id="IPR002401">
    <property type="entry name" value="Cyt_P450_E_grp-I"/>
</dbReference>
<proteinExistence type="inferred from homology"/>
<comment type="similarity">
    <text evidence="1 8">Belongs to the cytochrome P450 family.</text>
</comment>
<dbReference type="GO" id="GO:0020037">
    <property type="term" value="F:heme binding"/>
    <property type="evidence" value="ECO:0007669"/>
    <property type="project" value="InterPro"/>
</dbReference>
<evidence type="ECO:0000256" key="6">
    <source>
        <dbReference type="ARBA" id="ARBA00023033"/>
    </source>
</evidence>
<dbReference type="InterPro" id="IPR050196">
    <property type="entry name" value="Cytochrome_P450_Monoox"/>
</dbReference>
<dbReference type="InterPro" id="IPR036396">
    <property type="entry name" value="Cyt_P450_sf"/>
</dbReference>
<evidence type="ECO:0000256" key="8">
    <source>
        <dbReference type="RuleBase" id="RU000461"/>
    </source>
</evidence>
<dbReference type="PANTHER" id="PTHR24291">
    <property type="entry name" value="CYTOCHROME P450 FAMILY 4"/>
    <property type="match status" value="1"/>
</dbReference>
<dbReference type="KEGG" id="bgok:Pr1d_52400"/>
<evidence type="ECO:0000256" key="3">
    <source>
        <dbReference type="ARBA" id="ARBA00022723"/>
    </source>
</evidence>
<keyword evidence="6 8" id="KW-0503">Monooxygenase</keyword>
<keyword evidence="10" id="KW-1185">Reference proteome</keyword>
<dbReference type="PROSITE" id="PS00086">
    <property type="entry name" value="CYTOCHROME_P450"/>
    <property type="match status" value="1"/>
</dbReference>
<dbReference type="Proteomes" id="UP000323917">
    <property type="component" value="Chromosome"/>
</dbReference>
<evidence type="ECO:0000313" key="10">
    <source>
        <dbReference type="Proteomes" id="UP000323917"/>
    </source>
</evidence>
<dbReference type="OrthoDB" id="9789468at2"/>
<dbReference type="GO" id="GO:0016705">
    <property type="term" value="F:oxidoreductase activity, acting on paired donors, with incorporation or reduction of molecular oxygen"/>
    <property type="evidence" value="ECO:0007669"/>
    <property type="project" value="InterPro"/>
</dbReference>
<sequence length="455" mass="51754">MNQLPNAPGPPAGILGLNLARQFSRDPLAFTTEMVREYGPLVHLRFGPQHAFIAAGPKAIHEVLVAGSRTFRKEPRTRNAVRKIDGKGIITTEGDFWLRQRRLVQKGFSADRMEGYAQVTTQRVNQMLARWPDSGDLEICDEMTCLTLETIAETMFEVDMAADSRELAEQVEYLSERLVVEMGSPLQLPDWLPLPAKRKKRTSLRALHDMVRRVVENRRKSGNTDRGDMLSMLLTAVDTEGDGGQMTDQQVCDEITTLFVAGYDTTASGLAWTWYLLAQHPEIAEKATAETRRVLSNRAACYEDFDKLFYIRRIINESLRLYPPAWLIMLRQATVATQLMGYHVPRKSWIYLAPWVTQRSERWFADPLKFDPDRFSPERIAEIPQHAYYPFGLGPHRCIGEKLALLEMTLIVASVLRKFHVTLAANQGSVEVEAHTAIRPRGGLRLRVERHGQQL</sequence>
<dbReference type="RefSeq" id="WP_148076059.1">
    <property type="nucleotide sequence ID" value="NZ_CP042913.1"/>
</dbReference>
<keyword evidence="3 7" id="KW-0479">Metal-binding</keyword>
<reference evidence="9 10" key="1">
    <citation type="submission" date="2019-08" db="EMBL/GenBank/DDBJ databases">
        <title>Deep-cultivation of Planctomycetes and their phenomic and genomic characterization uncovers novel biology.</title>
        <authorList>
            <person name="Wiegand S."/>
            <person name="Jogler M."/>
            <person name="Boedeker C."/>
            <person name="Pinto D."/>
            <person name="Vollmers J."/>
            <person name="Rivas-Marin E."/>
            <person name="Kohn T."/>
            <person name="Peeters S.H."/>
            <person name="Heuer A."/>
            <person name="Rast P."/>
            <person name="Oberbeckmann S."/>
            <person name="Bunk B."/>
            <person name="Jeske O."/>
            <person name="Meyerdierks A."/>
            <person name="Storesund J.E."/>
            <person name="Kallscheuer N."/>
            <person name="Luecker S."/>
            <person name="Lage O.M."/>
            <person name="Pohl T."/>
            <person name="Merkel B.J."/>
            <person name="Hornburger P."/>
            <person name="Mueller R.-W."/>
            <person name="Bruemmer F."/>
            <person name="Labrenz M."/>
            <person name="Spormann A.M."/>
            <person name="Op den Camp H."/>
            <person name="Overmann J."/>
            <person name="Amann R."/>
            <person name="Jetten M.S.M."/>
            <person name="Mascher T."/>
            <person name="Medema M.H."/>
            <person name="Devos D.P."/>
            <person name="Kaster A.-K."/>
            <person name="Ovreas L."/>
            <person name="Rohde M."/>
            <person name="Galperin M.Y."/>
            <person name="Jogler C."/>
        </authorList>
    </citation>
    <scope>NUCLEOTIDE SEQUENCE [LARGE SCALE GENOMIC DNA]</scope>
    <source>
        <strain evidence="9 10">Pr1d</strain>
    </source>
</reference>
<keyword evidence="4 8" id="KW-0560">Oxidoreductase</keyword>
<keyword evidence="2 7" id="KW-0349">Heme</keyword>
<evidence type="ECO:0000256" key="5">
    <source>
        <dbReference type="ARBA" id="ARBA00023004"/>
    </source>
</evidence>
<dbReference type="GO" id="GO:0005506">
    <property type="term" value="F:iron ion binding"/>
    <property type="evidence" value="ECO:0007669"/>
    <property type="project" value="InterPro"/>
</dbReference>
<evidence type="ECO:0000256" key="7">
    <source>
        <dbReference type="PIRSR" id="PIRSR602401-1"/>
    </source>
</evidence>
<name>A0A5B9QJJ8_9BACT</name>
<dbReference type="PRINTS" id="PR00463">
    <property type="entry name" value="EP450I"/>
</dbReference>
<evidence type="ECO:0000256" key="4">
    <source>
        <dbReference type="ARBA" id="ARBA00023002"/>
    </source>
</evidence>
<comment type="cofactor">
    <cofactor evidence="7">
        <name>heme</name>
        <dbReference type="ChEBI" id="CHEBI:30413"/>
    </cofactor>
</comment>
<dbReference type="GO" id="GO:0004497">
    <property type="term" value="F:monooxygenase activity"/>
    <property type="evidence" value="ECO:0007669"/>
    <property type="project" value="UniProtKB-KW"/>
</dbReference>
<accession>A0A5B9QJJ8</accession>
<dbReference type="SUPFAM" id="SSF48264">
    <property type="entry name" value="Cytochrome P450"/>
    <property type="match status" value="1"/>
</dbReference>
<dbReference type="PANTHER" id="PTHR24291:SF50">
    <property type="entry name" value="BIFUNCTIONAL ALBAFLAVENONE MONOOXYGENASE_TERPENE SYNTHASE"/>
    <property type="match status" value="1"/>
</dbReference>